<dbReference type="InterPro" id="IPR000795">
    <property type="entry name" value="T_Tr_GTP-bd_dom"/>
</dbReference>
<dbReference type="SUPFAM" id="SSF50447">
    <property type="entry name" value="Translation proteins"/>
    <property type="match status" value="1"/>
</dbReference>
<dbReference type="InterPro" id="IPR020568">
    <property type="entry name" value="Ribosomal_Su5_D2-typ_SF"/>
</dbReference>
<feature type="domain" description="Tr-type G" evidence="5">
    <location>
        <begin position="1"/>
        <end position="233"/>
    </location>
</feature>
<reference evidence="6" key="2">
    <citation type="submission" date="2020-09" db="EMBL/GenBank/DDBJ databases">
        <authorList>
            <person name="Sun Q."/>
            <person name="Zhou Y."/>
        </authorList>
    </citation>
    <scope>NUCLEOTIDE SEQUENCE</scope>
    <source>
        <strain evidence="6">CGMCC 1.15760</strain>
    </source>
</reference>
<accession>A0A917G8W0</accession>
<keyword evidence="4" id="KW-0046">Antibiotic resistance</keyword>
<comment type="caution">
    <text evidence="6">The sequence shown here is derived from an EMBL/GenBank/DDBJ whole genome shotgun (WGS) entry which is preliminary data.</text>
</comment>
<dbReference type="Gene3D" id="3.30.230.10">
    <property type="match status" value="1"/>
</dbReference>
<dbReference type="GO" id="GO:0005525">
    <property type="term" value="F:GTP binding"/>
    <property type="evidence" value="ECO:0007669"/>
    <property type="project" value="UniProtKB-KW"/>
</dbReference>
<dbReference type="SUPFAM" id="SSF54211">
    <property type="entry name" value="Ribosomal protein S5 domain 2-like"/>
    <property type="match status" value="1"/>
</dbReference>
<reference evidence="6" key="1">
    <citation type="journal article" date="2014" name="Int. J. Syst. Evol. Microbiol.">
        <title>Complete genome sequence of Corynebacterium casei LMG S-19264T (=DSM 44701T), isolated from a smear-ripened cheese.</title>
        <authorList>
            <consortium name="US DOE Joint Genome Institute (JGI-PGF)"/>
            <person name="Walter F."/>
            <person name="Albersmeier A."/>
            <person name="Kalinowski J."/>
            <person name="Ruckert C."/>
        </authorList>
    </citation>
    <scope>NUCLEOTIDE SEQUENCE</scope>
    <source>
        <strain evidence="6">CGMCC 1.15760</strain>
    </source>
</reference>
<dbReference type="GO" id="GO:0046677">
    <property type="term" value="P:response to antibiotic"/>
    <property type="evidence" value="ECO:0007669"/>
    <property type="project" value="UniProtKB-KW"/>
</dbReference>
<dbReference type="SUPFAM" id="SSF54980">
    <property type="entry name" value="EF-G C-terminal domain-like"/>
    <property type="match status" value="2"/>
</dbReference>
<dbReference type="Gene3D" id="2.40.30.10">
    <property type="entry name" value="Translation factors"/>
    <property type="match status" value="1"/>
</dbReference>
<dbReference type="PANTHER" id="PTHR43261:SF1">
    <property type="entry name" value="RIBOSOME-RELEASING FACTOR 2, MITOCHONDRIAL"/>
    <property type="match status" value="1"/>
</dbReference>
<dbReference type="PROSITE" id="PS51722">
    <property type="entry name" value="G_TR_2"/>
    <property type="match status" value="1"/>
</dbReference>
<keyword evidence="7" id="KW-1185">Reference proteome</keyword>
<dbReference type="SMART" id="SM00838">
    <property type="entry name" value="EFG_C"/>
    <property type="match status" value="1"/>
</dbReference>
<evidence type="ECO:0000313" key="7">
    <source>
        <dbReference type="Proteomes" id="UP000616608"/>
    </source>
</evidence>
<dbReference type="PANTHER" id="PTHR43261">
    <property type="entry name" value="TRANSLATION ELONGATION FACTOR G-RELATED"/>
    <property type="match status" value="1"/>
</dbReference>
<name>A0A917G8W0_9BACI</name>
<evidence type="ECO:0000256" key="3">
    <source>
        <dbReference type="ARBA" id="ARBA00023134"/>
    </source>
</evidence>
<dbReference type="SMART" id="SM00889">
    <property type="entry name" value="EFG_IV"/>
    <property type="match status" value="1"/>
</dbReference>
<organism evidence="6 7">
    <name type="scientific">Lysinibacillus alkalisoli</name>
    <dbReference type="NCBI Taxonomy" id="1911548"/>
    <lineage>
        <taxon>Bacteria</taxon>
        <taxon>Bacillati</taxon>
        <taxon>Bacillota</taxon>
        <taxon>Bacilli</taxon>
        <taxon>Bacillales</taxon>
        <taxon>Bacillaceae</taxon>
        <taxon>Lysinibacillus</taxon>
    </lineage>
</organism>
<keyword evidence="3" id="KW-0342">GTP-binding</keyword>
<dbReference type="Pfam" id="PF00679">
    <property type="entry name" value="EFG_C"/>
    <property type="match status" value="1"/>
</dbReference>
<dbReference type="AlphaFoldDB" id="A0A917G8W0"/>
<dbReference type="GO" id="GO:0006412">
    <property type="term" value="P:translation"/>
    <property type="evidence" value="ECO:0007669"/>
    <property type="project" value="UniProtKB-KW"/>
</dbReference>
<dbReference type="InterPro" id="IPR027417">
    <property type="entry name" value="P-loop_NTPase"/>
</dbReference>
<protein>
    <submittedName>
        <fullName evidence="6">Tetracycline resistance protein</fullName>
    </submittedName>
</protein>
<dbReference type="InterPro" id="IPR009000">
    <property type="entry name" value="Transl_B-barrel_sf"/>
</dbReference>
<dbReference type="Proteomes" id="UP000616608">
    <property type="component" value="Unassembled WGS sequence"/>
</dbReference>
<dbReference type="InterPro" id="IPR014721">
    <property type="entry name" value="Ribsml_uS5_D2-typ_fold_subgr"/>
</dbReference>
<dbReference type="SUPFAM" id="SSF52540">
    <property type="entry name" value="P-loop containing nucleoside triphosphate hydrolases"/>
    <property type="match status" value="1"/>
</dbReference>
<dbReference type="CDD" id="cd03711">
    <property type="entry name" value="Tet_C"/>
    <property type="match status" value="1"/>
</dbReference>
<evidence type="ECO:0000313" key="6">
    <source>
        <dbReference type="EMBL" id="GGG29825.1"/>
    </source>
</evidence>
<dbReference type="InterPro" id="IPR005517">
    <property type="entry name" value="Transl_elong_EFG/EF2_IV"/>
</dbReference>
<evidence type="ECO:0000256" key="2">
    <source>
        <dbReference type="ARBA" id="ARBA00022917"/>
    </source>
</evidence>
<dbReference type="PRINTS" id="PR00315">
    <property type="entry name" value="ELONGATNFCT"/>
</dbReference>
<dbReference type="Gene3D" id="3.40.50.300">
    <property type="entry name" value="P-loop containing nucleotide triphosphate hydrolases"/>
    <property type="match status" value="1"/>
</dbReference>
<sequence length="646" mass="73522">MFTTIGVLAHVDAGKTTFSEQILYYTKGIQQRGRVDHQDAFLDNHVLERQRGITIFAEQGRFKVGEQVYHLIDTPGHVDFSPEMERAISVMDYAIVLVSAVEGVQGHTETVWRLLRKYHIPTFFFINKVDREGAMVHDVQRQLQSLTSQLFCMEEAMTNTHIPIALQEWLAEQDEGLLEAYLTEGLSTAQCLMTLRQLIKNEQAFLCFHGSALKDIGIETFIQQIILVMTTCYETSAPFYADVFKIRHEGNQRLTFMKARQGKLCVRDELHLASETEKVTEIRVYNGENFDAVPCVCAGDLFAVKGLQQAKIGDTIGETYQTSTYELEPTLQARVQYTGEQHIKDVLHIFRLLESEEPSLQVVWHETLQEIHVQIMGIIQLEVMTVILQQRFNLQVAFNEPTILYKETIEQSVIGYGHFEPLKHYAEVHLQLSPNQRGQGNTFITTCHVDELSLNYQRLIEQHLFERQHNGVLIGAAITDIQFTLLTGRADIKHTAGGDFREATFRALRQGLEQITPILLEPYYRFKMKMPSEVIGRVMTDIQQASGEFEPPLLTEREAQLTGRVPVATFMHYSTHFAAMTNGKGVLTLQADGYDVCHNTEEVIALSQYDKNADPLYTSSSMFCTKGKGYAVPWHEAEAAMHCIKK</sequence>
<dbReference type="Gene3D" id="3.30.70.240">
    <property type="match status" value="1"/>
</dbReference>
<evidence type="ECO:0000259" key="5">
    <source>
        <dbReference type="PROSITE" id="PS51722"/>
    </source>
</evidence>
<dbReference type="RefSeq" id="WP_188615458.1">
    <property type="nucleotide sequence ID" value="NZ_BMJT01000009.1"/>
</dbReference>
<dbReference type="Gene3D" id="3.30.70.870">
    <property type="entry name" value="Elongation Factor G (Translational Gtpase), domain 3"/>
    <property type="match status" value="1"/>
</dbReference>
<evidence type="ECO:0000256" key="1">
    <source>
        <dbReference type="ARBA" id="ARBA00022741"/>
    </source>
</evidence>
<dbReference type="NCBIfam" id="TIGR00231">
    <property type="entry name" value="small_GTP"/>
    <property type="match status" value="1"/>
</dbReference>
<evidence type="ECO:0000256" key="4">
    <source>
        <dbReference type="ARBA" id="ARBA00023251"/>
    </source>
</evidence>
<keyword evidence="1" id="KW-0547">Nucleotide-binding</keyword>
<dbReference type="InterPro" id="IPR035650">
    <property type="entry name" value="Tet_C"/>
</dbReference>
<dbReference type="EMBL" id="BMJT01000009">
    <property type="protein sequence ID" value="GGG29825.1"/>
    <property type="molecule type" value="Genomic_DNA"/>
</dbReference>
<dbReference type="GO" id="GO:0003924">
    <property type="term" value="F:GTPase activity"/>
    <property type="evidence" value="ECO:0007669"/>
    <property type="project" value="InterPro"/>
</dbReference>
<dbReference type="InterPro" id="IPR005225">
    <property type="entry name" value="Small_GTP-bd"/>
</dbReference>
<keyword evidence="2" id="KW-0648">Protein biosynthesis</keyword>
<dbReference type="Pfam" id="PF00009">
    <property type="entry name" value="GTP_EFTU"/>
    <property type="match status" value="1"/>
</dbReference>
<dbReference type="GO" id="GO:0032790">
    <property type="term" value="P:ribosome disassembly"/>
    <property type="evidence" value="ECO:0007669"/>
    <property type="project" value="TreeGrafter"/>
</dbReference>
<gene>
    <name evidence="6" type="primary">tet(M)</name>
    <name evidence="6" type="ORF">GCM10007425_25590</name>
</gene>
<dbReference type="InterPro" id="IPR035647">
    <property type="entry name" value="EFG_III/V"/>
</dbReference>
<proteinExistence type="predicted"/>
<dbReference type="InterPro" id="IPR000640">
    <property type="entry name" value="EFG_V-like"/>
</dbReference>
<dbReference type="PRINTS" id="PR01037">
    <property type="entry name" value="TCRTETOQM"/>
</dbReference>
<dbReference type="Pfam" id="PF03764">
    <property type="entry name" value="EFG_IV"/>
    <property type="match status" value="1"/>
</dbReference>